<proteinExistence type="predicted"/>
<reference evidence="1 2" key="1">
    <citation type="submission" date="2015-01" db="EMBL/GenBank/DDBJ databases">
        <title>Evolution of Trichinella species and genotypes.</title>
        <authorList>
            <person name="Korhonen P.K."/>
            <person name="Edoardo P."/>
            <person name="Giuseppe L.R."/>
            <person name="Gasser R.B."/>
        </authorList>
    </citation>
    <scope>NUCLEOTIDE SEQUENCE [LARGE SCALE GENOMIC DNA]</scope>
    <source>
        <strain evidence="1">ISS470</strain>
    </source>
</reference>
<dbReference type="Proteomes" id="UP000054995">
    <property type="component" value="Unassembled WGS sequence"/>
</dbReference>
<evidence type="ECO:0000313" key="2">
    <source>
        <dbReference type="Proteomes" id="UP000054995"/>
    </source>
</evidence>
<sequence>MKKTSNCEKKILANFSQNKQWTKWILIDSE</sequence>
<gene>
    <name evidence="1" type="ORF">T4D_6823</name>
</gene>
<name>A0A0V1DJF6_TRIPS</name>
<protein>
    <submittedName>
        <fullName evidence="1">Uncharacterized protein</fullName>
    </submittedName>
</protein>
<dbReference type="AlphaFoldDB" id="A0A0V1DJF6"/>
<dbReference type="EMBL" id="JYDT01004534">
    <property type="protein sequence ID" value="KRY61610.1"/>
    <property type="molecule type" value="Genomic_DNA"/>
</dbReference>
<accession>A0A0V1DJF6</accession>
<organism evidence="1 2">
    <name type="scientific">Trichinella pseudospiralis</name>
    <name type="common">Parasitic roundworm</name>
    <dbReference type="NCBI Taxonomy" id="6337"/>
    <lineage>
        <taxon>Eukaryota</taxon>
        <taxon>Metazoa</taxon>
        <taxon>Ecdysozoa</taxon>
        <taxon>Nematoda</taxon>
        <taxon>Enoplea</taxon>
        <taxon>Dorylaimia</taxon>
        <taxon>Trichinellida</taxon>
        <taxon>Trichinellidae</taxon>
        <taxon>Trichinella</taxon>
    </lineage>
</organism>
<comment type="caution">
    <text evidence="1">The sequence shown here is derived from an EMBL/GenBank/DDBJ whole genome shotgun (WGS) entry which is preliminary data.</text>
</comment>
<evidence type="ECO:0000313" key="1">
    <source>
        <dbReference type="EMBL" id="KRY61610.1"/>
    </source>
</evidence>
<keyword evidence="2" id="KW-1185">Reference proteome</keyword>